<keyword evidence="1" id="KW-0812">Transmembrane</keyword>
<keyword evidence="1" id="KW-0472">Membrane</keyword>
<evidence type="ECO:0000313" key="3">
    <source>
        <dbReference type="Proteomes" id="UP000007037"/>
    </source>
</evidence>
<dbReference type="HOGENOM" id="CLU_2081895_0_0_12"/>
<gene>
    <name evidence="2" type="ordered locus">LIC_10960</name>
</gene>
<dbReference type="Proteomes" id="UP000007037">
    <property type="component" value="Chromosome I"/>
</dbReference>
<protein>
    <submittedName>
        <fullName evidence="2">Uncharacterized protein</fullName>
    </submittedName>
</protein>
<keyword evidence="1" id="KW-1133">Transmembrane helix</keyword>
<proteinExistence type="predicted"/>
<dbReference type="AlphaFoldDB" id="Q72TQ7"/>
<dbReference type="KEGG" id="lic:LIC_10960"/>
<name>Q72TQ7_LEPIC</name>
<reference evidence="2 3" key="1">
    <citation type="journal article" date="2004" name="J. Bacteriol.">
        <title>Comparative genomics of two Leptospira interrogans serovars reveals novel insights into physiology and pathogenesis.</title>
        <authorList>
            <person name="Nascimento A.L."/>
            <person name="Ko A.I."/>
            <person name="Martins E.A."/>
            <person name="Monteiro-Vitorello C.B."/>
            <person name="Ho P.L."/>
            <person name="Haake D.A."/>
            <person name="Verjovski-Almeida S."/>
            <person name="Hartskeerl R.A."/>
            <person name="Marques M.V."/>
            <person name="Oliveira M.C."/>
            <person name="Menck C.F."/>
            <person name="Leite L.C."/>
            <person name="Carrer H."/>
            <person name="Coutinho L.L."/>
            <person name="Degrave W.M."/>
            <person name="Dellagostin O.A."/>
            <person name="El-Dorry H."/>
            <person name="Ferro E.S."/>
            <person name="Ferro M.I."/>
            <person name="Furlan L.R."/>
            <person name="Gamberini M."/>
            <person name="Giglioti E.A."/>
            <person name="Goes-Neto A."/>
            <person name="Goldman G.H."/>
            <person name="Goldman M.H."/>
            <person name="Harakava R."/>
            <person name="Jeronimo S.M."/>
            <person name="Junqueira-De-Azevedo I.L."/>
            <person name="Kimura E.T."/>
            <person name="Kuramae E.E."/>
            <person name="Lemos E.G."/>
            <person name="Lemos M.V."/>
            <person name="Marino C.L."/>
            <person name="Nunes L.R."/>
            <person name="De Oliveira R.C."/>
            <person name="Pereira G.G."/>
            <person name="Reis M.S."/>
            <person name="Schriefer A."/>
            <person name="Siqueira W.J."/>
            <person name="Sommer P."/>
            <person name="Tsai S.M."/>
            <person name="Simpson A.J."/>
            <person name="Ferro J.A."/>
            <person name="Camargo L.E."/>
            <person name="Kitajima J.P."/>
            <person name="Setubal J.C."/>
            <person name="Van Sluys M.A."/>
        </authorList>
    </citation>
    <scope>NUCLEOTIDE SEQUENCE [LARGE SCALE GENOMIC DNA]</scope>
    <source>
        <strain evidence="2 3">Fiocruz L1-130</strain>
    </source>
</reference>
<feature type="transmembrane region" description="Helical" evidence="1">
    <location>
        <begin position="35"/>
        <end position="64"/>
    </location>
</feature>
<evidence type="ECO:0000313" key="2">
    <source>
        <dbReference type="EMBL" id="AAS69571.1"/>
    </source>
</evidence>
<sequence length="117" mass="13157">MFKVFSKTSNDIRCNSKSFNTSKSIFYENSFFTNSSILCFLFGGSSLFLGFFLGLIIFVFFDVFSIPSKPESRTHATSLGTAEVIITFSATLRSCVLPNIVFDKNKIALSLFVKIRF</sequence>
<accession>Q72TQ7</accession>
<evidence type="ECO:0000256" key="1">
    <source>
        <dbReference type="SAM" id="Phobius"/>
    </source>
</evidence>
<organism evidence="2 3">
    <name type="scientific">Leptospira interrogans serogroup Icterohaemorrhagiae serovar copenhageni (strain Fiocruz L1-130)</name>
    <dbReference type="NCBI Taxonomy" id="267671"/>
    <lineage>
        <taxon>Bacteria</taxon>
        <taxon>Pseudomonadati</taxon>
        <taxon>Spirochaetota</taxon>
        <taxon>Spirochaetia</taxon>
        <taxon>Leptospirales</taxon>
        <taxon>Leptospiraceae</taxon>
        <taxon>Leptospira</taxon>
    </lineage>
</organism>
<dbReference type="EMBL" id="AE016823">
    <property type="protein sequence ID" value="AAS69571.1"/>
    <property type="molecule type" value="Genomic_DNA"/>
</dbReference>